<evidence type="ECO:0008006" key="4">
    <source>
        <dbReference type="Google" id="ProtNLM"/>
    </source>
</evidence>
<protein>
    <recommendedName>
        <fullName evidence="4">Peptidase S8/S53 domain-containing protein</fullName>
    </recommendedName>
</protein>
<dbReference type="GO" id="GO:0004252">
    <property type="term" value="F:serine-type endopeptidase activity"/>
    <property type="evidence" value="ECO:0007669"/>
    <property type="project" value="InterPro"/>
</dbReference>
<dbReference type="AlphaFoldDB" id="A0A1N6JPY3"/>
<evidence type="ECO:0000256" key="1">
    <source>
        <dbReference type="SAM" id="SignalP"/>
    </source>
</evidence>
<reference evidence="2 3" key="1">
    <citation type="submission" date="2016-11" db="EMBL/GenBank/DDBJ databases">
        <authorList>
            <person name="Jaros S."/>
            <person name="Januszkiewicz K."/>
            <person name="Wedrychowicz H."/>
        </authorList>
    </citation>
    <scope>NUCLEOTIDE SEQUENCE [LARGE SCALE GENOMIC DNA]</scope>
    <source>
        <strain evidence="2 3">GAS86</strain>
    </source>
</reference>
<feature type="signal peptide" evidence="1">
    <location>
        <begin position="1"/>
        <end position="25"/>
    </location>
</feature>
<feature type="chain" id="PRO_5012884682" description="Peptidase S8/S53 domain-containing protein" evidence="1">
    <location>
        <begin position="26"/>
        <end position="565"/>
    </location>
</feature>
<dbReference type="Gene3D" id="3.40.50.200">
    <property type="entry name" value="Peptidase S8/S53 domain"/>
    <property type="match status" value="1"/>
</dbReference>
<dbReference type="GO" id="GO:0006508">
    <property type="term" value="P:proteolysis"/>
    <property type="evidence" value="ECO:0007669"/>
    <property type="project" value="InterPro"/>
</dbReference>
<dbReference type="OrthoDB" id="9204545at2"/>
<dbReference type="EMBL" id="FSRM01000002">
    <property type="protein sequence ID" value="SIO46086.1"/>
    <property type="molecule type" value="Genomic_DNA"/>
</dbReference>
<sequence length="565" mass="60129">MLPRLVRSKLTFWAIGLSLCAGASAQSAVVDNTVLVLQTVQTDYANPAVSQDSVAKAVPVQTTVRPNEGLSNIISRLYSVGRSNAPEAYAQIASAIRNWNNLSDKAELTNGQTLIVPDLPKIARSEPNPQNSLNAIPKLSLDLRSPNQVSGLLNLDTDRVLNESQRLGAKAVVMVRRMSSAQAKATLSVDPTAIVAEAPLHLRFLQGAAGGAPIILSAADTQLIHSAAAGPTLQRPIMIVFDDTWPDRNAEESARAYVLKAVQTLRTRYNLPPMNPFDAACRMGTPAGAWPSHAVTVHAAQIEEALKPLIDAAGANSPITLIYLPTLAGGLCVDEVLGQLIELHLLTLHLGAQIGQGVPASLVANYHQVTQSILAKLRTQVDADGGDSDVETISAVLDFARRYGAAINQPVFTSMSWEFKYDDWQPLVPSEYGGLFVVAAGNDGSAPPVTTTKVQFAERSAHPGDMLAVMNVDSSGHFTCQTSVVDPTSAAFATSFTGWLSPQVCGTSFSAPRVAWLLALRESKRAPLHDLTDLPAQIREDLRSQGMSAVTADGGKPLDLATLLH</sequence>
<evidence type="ECO:0000313" key="2">
    <source>
        <dbReference type="EMBL" id="SIO46086.1"/>
    </source>
</evidence>
<name>A0A1N6JPY3_9BURK</name>
<accession>A0A1N6JPY3</accession>
<dbReference type="RefSeq" id="WP_143787638.1">
    <property type="nucleotide sequence ID" value="NZ_FSRM01000002.1"/>
</dbReference>
<dbReference type="InterPro" id="IPR036852">
    <property type="entry name" value="Peptidase_S8/S53_dom_sf"/>
</dbReference>
<keyword evidence="1" id="KW-0732">Signal</keyword>
<organism evidence="2 3">
    <name type="scientific">Paraburkholderia phenazinium</name>
    <dbReference type="NCBI Taxonomy" id="60549"/>
    <lineage>
        <taxon>Bacteria</taxon>
        <taxon>Pseudomonadati</taxon>
        <taxon>Pseudomonadota</taxon>
        <taxon>Betaproteobacteria</taxon>
        <taxon>Burkholderiales</taxon>
        <taxon>Burkholderiaceae</taxon>
        <taxon>Paraburkholderia</taxon>
    </lineage>
</organism>
<gene>
    <name evidence="2" type="ORF">SAMN05444168_4751</name>
</gene>
<proteinExistence type="predicted"/>
<dbReference type="Proteomes" id="UP000184693">
    <property type="component" value="Unassembled WGS sequence"/>
</dbReference>
<dbReference type="SUPFAM" id="SSF52743">
    <property type="entry name" value="Subtilisin-like"/>
    <property type="match status" value="1"/>
</dbReference>
<evidence type="ECO:0000313" key="3">
    <source>
        <dbReference type="Proteomes" id="UP000184693"/>
    </source>
</evidence>